<sequence length="167" mass="18366">MSRKRKIDAVGGHTLPTAVGQHIVSAAVGDVVSRTISAAVGTLEEHAGMENHVERLDALVTMIRSVVDAAEGVHIRNWWLRRWLWKLRDAACEGAAAVRTFRRRAAEDTGRDDTGPRPWCLRTAKSLLFRDGSAAELKTTVARLEDVAAGLGDFLKLLEMEIRRISG</sequence>
<feature type="domain" description="Disease resistance N-terminal" evidence="6">
    <location>
        <begin position="27"/>
        <end position="109"/>
    </location>
</feature>
<dbReference type="InterPro" id="IPR041118">
    <property type="entry name" value="Rx_N"/>
</dbReference>
<dbReference type="GO" id="GO:0006952">
    <property type="term" value="P:defense response"/>
    <property type="evidence" value="ECO:0007669"/>
    <property type="project" value="UniProtKB-KW"/>
</dbReference>
<dbReference type="PANTHER" id="PTHR33377">
    <property type="entry name" value="OS10G0134700 PROTEIN-RELATED"/>
    <property type="match status" value="1"/>
</dbReference>
<protein>
    <recommendedName>
        <fullName evidence="6">Disease resistance N-terminal domain-containing protein</fullName>
    </recommendedName>
</protein>
<organism evidence="7 8">
    <name type="scientific">Eragrostis curvula</name>
    <name type="common">weeping love grass</name>
    <dbReference type="NCBI Taxonomy" id="38414"/>
    <lineage>
        <taxon>Eukaryota</taxon>
        <taxon>Viridiplantae</taxon>
        <taxon>Streptophyta</taxon>
        <taxon>Embryophyta</taxon>
        <taxon>Tracheophyta</taxon>
        <taxon>Spermatophyta</taxon>
        <taxon>Magnoliopsida</taxon>
        <taxon>Liliopsida</taxon>
        <taxon>Poales</taxon>
        <taxon>Poaceae</taxon>
        <taxon>PACMAD clade</taxon>
        <taxon>Chloridoideae</taxon>
        <taxon>Eragrostideae</taxon>
        <taxon>Eragrostidinae</taxon>
        <taxon>Eragrostis</taxon>
    </lineage>
</organism>
<keyword evidence="8" id="KW-1185">Reference proteome</keyword>
<evidence type="ECO:0000256" key="1">
    <source>
        <dbReference type="ARBA" id="ARBA00008894"/>
    </source>
</evidence>
<evidence type="ECO:0000313" key="8">
    <source>
        <dbReference type="Proteomes" id="UP000324897"/>
    </source>
</evidence>
<evidence type="ECO:0000259" key="6">
    <source>
        <dbReference type="Pfam" id="PF18052"/>
    </source>
</evidence>
<keyword evidence="4" id="KW-0547">Nucleotide-binding</keyword>
<reference evidence="7 8" key="1">
    <citation type="journal article" date="2019" name="Sci. Rep.">
        <title>A high-quality genome of Eragrostis curvula grass provides insights into Poaceae evolution and supports new strategies to enhance forage quality.</title>
        <authorList>
            <person name="Carballo J."/>
            <person name="Santos B.A.C.M."/>
            <person name="Zappacosta D."/>
            <person name="Garbus I."/>
            <person name="Selva J.P."/>
            <person name="Gallo C.A."/>
            <person name="Diaz A."/>
            <person name="Albertini E."/>
            <person name="Caccamo M."/>
            <person name="Echenique V."/>
        </authorList>
    </citation>
    <scope>NUCLEOTIDE SEQUENCE [LARGE SCALE GENOMIC DNA]</scope>
    <source>
        <strain evidence="8">cv. Victoria</strain>
        <tissue evidence="7">Leaf</tissue>
    </source>
</reference>
<gene>
    <name evidence="7" type="ORF">EJB05_40774</name>
</gene>
<accession>A0A5J9TPB3</accession>
<dbReference type="Proteomes" id="UP000324897">
    <property type="component" value="Unassembled WGS sequence"/>
</dbReference>
<evidence type="ECO:0000256" key="2">
    <source>
        <dbReference type="ARBA" id="ARBA00022614"/>
    </source>
</evidence>
<keyword evidence="3" id="KW-0677">Repeat</keyword>
<evidence type="ECO:0000256" key="4">
    <source>
        <dbReference type="ARBA" id="ARBA00022741"/>
    </source>
</evidence>
<dbReference type="AlphaFoldDB" id="A0A5J9TPB3"/>
<keyword evidence="2" id="KW-0433">Leucine-rich repeat</keyword>
<evidence type="ECO:0000313" key="7">
    <source>
        <dbReference type="EMBL" id="TVU13239.1"/>
    </source>
</evidence>
<comment type="caution">
    <text evidence="7">The sequence shown here is derived from an EMBL/GenBank/DDBJ whole genome shotgun (WGS) entry which is preliminary data.</text>
</comment>
<comment type="similarity">
    <text evidence="1">Belongs to the disease resistance NB-LRR family.</text>
</comment>
<dbReference type="Pfam" id="PF18052">
    <property type="entry name" value="Rx_N"/>
    <property type="match status" value="1"/>
</dbReference>
<proteinExistence type="inferred from homology"/>
<dbReference type="EMBL" id="RWGY01000035">
    <property type="protein sequence ID" value="TVU13239.1"/>
    <property type="molecule type" value="Genomic_DNA"/>
</dbReference>
<evidence type="ECO:0000256" key="5">
    <source>
        <dbReference type="ARBA" id="ARBA00022821"/>
    </source>
</evidence>
<dbReference type="GO" id="GO:0000166">
    <property type="term" value="F:nucleotide binding"/>
    <property type="evidence" value="ECO:0007669"/>
    <property type="project" value="UniProtKB-KW"/>
</dbReference>
<dbReference type="PANTHER" id="PTHR33377:SF90">
    <property type="entry name" value="RX N-TERMINAL DOMAIN-CONTAINING PROTEIN"/>
    <property type="match status" value="1"/>
</dbReference>
<keyword evidence="5" id="KW-0611">Plant defense</keyword>
<dbReference type="OrthoDB" id="685171at2759"/>
<evidence type="ECO:0000256" key="3">
    <source>
        <dbReference type="ARBA" id="ARBA00022737"/>
    </source>
</evidence>
<name>A0A5J9TPB3_9POAL</name>
<dbReference type="Gramene" id="TVU13239">
    <property type="protein sequence ID" value="TVU13239"/>
    <property type="gene ID" value="EJB05_40774"/>
</dbReference>
<feature type="non-terminal residue" evidence="7">
    <location>
        <position position="1"/>
    </location>
</feature>